<name>A0A6N7BY78_9GAMM</name>
<organism evidence="1 2">
    <name type="scientific">Psychrobacter nivimaris</name>
    <dbReference type="NCBI Taxonomy" id="281738"/>
    <lineage>
        <taxon>Bacteria</taxon>
        <taxon>Pseudomonadati</taxon>
        <taxon>Pseudomonadota</taxon>
        <taxon>Gammaproteobacteria</taxon>
        <taxon>Moraxellales</taxon>
        <taxon>Moraxellaceae</taxon>
        <taxon>Psychrobacter</taxon>
    </lineage>
</organism>
<dbReference type="Proteomes" id="UP000471465">
    <property type="component" value="Unassembled WGS sequence"/>
</dbReference>
<proteinExistence type="predicted"/>
<reference evidence="1 2" key="1">
    <citation type="submission" date="2019-09" db="EMBL/GenBank/DDBJ databases">
        <title>Draft genome sequence of Psychrobacter nivimaris LAMA 639, in search for biotechnological relevant genes.</title>
        <authorList>
            <person name="Lima A.O.S."/>
            <person name="Staloch B.E.K."/>
            <person name="Freitas R.C."/>
            <person name="Niero H."/>
            <person name="Silva M.A.C."/>
        </authorList>
    </citation>
    <scope>NUCLEOTIDE SEQUENCE [LARGE SCALE GENOMIC DNA]</scope>
    <source>
        <strain evidence="1 2">LAMA 639</strain>
    </source>
</reference>
<gene>
    <name evidence="1" type="ORF">FQV37_1508</name>
</gene>
<protein>
    <submittedName>
        <fullName evidence="1">Uncharacterized protein</fullName>
    </submittedName>
</protein>
<dbReference type="AlphaFoldDB" id="A0A6N7BY78"/>
<evidence type="ECO:0000313" key="1">
    <source>
        <dbReference type="EMBL" id="KAF0567996.1"/>
    </source>
</evidence>
<evidence type="ECO:0000313" key="2">
    <source>
        <dbReference type="Proteomes" id="UP000471465"/>
    </source>
</evidence>
<accession>A0A6N7BY78</accession>
<keyword evidence="2" id="KW-1185">Reference proteome</keyword>
<sequence length="47" mass="5967">MSLPIIIDYHYVWQSNVRRFIYHDTAYRCHHHLARRLRQAFFMENFL</sequence>
<dbReference type="EMBL" id="VZIZ01000029">
    <property type="protein sequence ID" value="KAF0567996.1"/>
    <property type="molecule type" value="Genomic_DNA"/>
</dbReference>
<comment type="caution">
    <text evidence="1">The sequence shown here is derived from an EMBL/GenBank/DDBJ whole genome shotgun (WGS) entry which is preliminary data.</text>
</comment>